<dbReference type="Gene3D" id="3.90.76.10">
    <property type="entry name" value="Dipeptide-binding Protein, Domain 1"/>
    <property type="match status" value="1"/>
</dbReference>
<evidence type="ECO:0000313" key="5">
    <source>
        <dbReference type="EMBL" id="AFH48095.1"/>
    </source>
</evidence>
<dbReference type="GO" id="GO:0015833">
    <property type="term" value="P:peptide transport"/>
    <property type="evidence" value="ECO:0007669"/>
    <property type="project" value="TreeGrafter"/>
</dbReference>
<evidence type="ECO:0000256" key="1">
    <source>
        <dbReference type="ARBA" id="ARBA00005695"/>
    </source>
</evidence>
<dbReference type="Gene3D" id="3.40.190.10">
    <property type="entry name" value="Periplasmic binding protein-like II"/>
    <property type="match status" value="1"/>
</dbReference>
<name>I0AGI8_IGNAJ</name>
<evidence type="ECO:0000256" key="2">
    <source>
        <dbReference type="ARBA" id="ARBA00022448"/>
    </source>
</evidence>
<keyword evidence="3" id="KW-0732">Signal</keyword>
<evidence type="ECO:0000259" key="4">
    <source>
        <dbReference type="Pfam" id="PF00496"/>
    </source>
</evidence>
<dbReference type="PIRSF" id="PIRSF002741">
    <property type="entry name" value="MppA"/>
    <property type="match status" value="1"/>
</dbReference>
<dbReference type="eggNOG" id="COG0747">
    <property type="taxonomic scope" value="Bacteria"/>
</dbReference>
<dbReference type="STRING" id="945713.IALB_0383"/>
<dbReference type="GO" id="GO:0030288">
    <property type="term" value="C:outer membrane-bounded periplasmic space"/>
    <property type="evidence" value="ECO:0007669"/>
    <property type="project" value="UniProtKB-ARBA"/>
</dbReference>
<reference evidence="5 6" key="1">
    <citation type="journal article" date="2012" name="Front. Microbiol.">
        <title>Complete genome of Ignavibacterium album, a metabolically versatile, flagellated, facultative anaerobe from the phylum Chlorobi.</title>
        <authorList>
            <person name="Liu Z."/>
            <person name="Frigaard N.-U."/>
            <person name="Vogl K."/>
            <person name="Iino T."/>
            <person name="Ohkuma M."/>
            <person name="Overmann J."/>
            <person name="Bryant D.A."/>
        </authorList>
    </citation>
    <scope>NUCLEOTIDE SEQUENCE [LARGE SCALE GENOMIC DNA]</scope>
    <source>
        <strain evidence="6">DSM 19864 / JCM 16511 / NBRC 101810 / Mat9-16</strain>
    </source>
</reference>
<organism evidence="5 6">
    <name type="scientific">Ignavibacterium album (strain DSM 19864 / JCM 16511 / NBRC 101810 / Mat9-16)</name>
    <dbReference type="NCBI Taxonomy" id="945713"/>
    <lineage>
        <taxon>Bacteria</taxon>
        <taxon>Pseudomonadati</taxon>
        <taxon>Ignavibacteriota</taxon>
        <taxon>Ignavibacteria</taxon>
        <taxon>Ignavibacteriales</taxon>
        <taxon>Ignavibacteriaceae</taxon>
        <taxon>Ignavibacterium</taxon>
    </lineage>
</organism>
<comment type="similarity">
    <text evidence="1">Belongs to the bacterial solute-binding protein 5 family.</text>
</comment>
<dbReference type="OrthoDB" id="9772924at2"/>
<feature type="domain" description="Solute-binding protein family 5" evidence="4">
    <location>
        <begin position="78"/>
        <end position="469"/>
    </location>
</feature>
<dbReference type="Gene3D" id="3.10.105.10">
    <property type="entry name" value="Dipeptide-binding Protein, Domain 3"/>
    <property type="match status" value="1"/>
</dbReference>
<evidence type="ECO:0000313" key="6">
    <source>
        <dbReference type="Proteomes" id="UP000007394"/>
    </source>
</evidence>
<dbReference type="GO" id="GO:1904680">
    <property type="term" value="F:peptide transmembrane transporter activity"/>
    <property type="evidence" value="ECO:0007669"/>
    <property type="project" value="TreeGrafter"/>
</dbReference>
<dbReference type="Pfam" id="PF00496">
    <property type="entry name" value="SBP_bac_5"/>
    <property type="match status" value="1"/>
</dbReference>
<dbReference type="HOGENOM" id="CLU_017028_8_6_10"/>
<dbReference type="GO" id="GO:0043190">
    <property type="term" value="C:ATP-binding cassette (ABC) transporter complex"/>
    <property type="evidence" value="ECO:0007669"/>
    <property type="project" value="InterPro"/>
</dbReference>
<gene>
    <name evidence="5" type="ordered locus">IALB_0383</name>
</gene>
<accession>I0AGI8</accession>
<dbReference type="AlphaFoldDB" id="I0AGI8"/>
<evidence type="ECO:0000256" key="3">
    <source>
        <dbReference type="ARBA" id="ARBA00022729"/>
    </source>
</evidence>
<dbReference type="PANTHER" id="PTHR30290">
    <property type="entry name" value="PERIPLASMIC BINDING COMPONENT OF ABC TRANSPORTER"/>
    <property type="match status" value="1"/>
</dbReference>
<dbReference type="InterPro" id="IPR000914">
    <property type="entry name" value="SBP_5_dom"/>
</dbReference>
<keyword evidence="6" id="KW-1185">Reference proteome</keyword>
<keyword evidence="2" id="KW-0813">Transport</keyword>
<protein>
    <submittedName>
        <fullName evidence="5">Peptide/nickel transport system substrate-binding protein</fullName>
    </submittedName>
</protein>
<dbReference type="Proteomes" id="UP000007394">
    <property type="component" value="Chromosome"/>
</dbReference>
<dbReference type="SUPFAM" id="SSF53850">
    <property type="entry name" value="Periplasmic binding protein-like II"/>
    <property type="match status" value="1"/>
</dbReference>
<sequence>MRLKFYFSVLLVLLISTSCEKEEINKASRVIISIQSEPETLNPIYAFGINEGVITDHLFLYLLDLKWNENKGDVEAFPMLAKNWQWNSDSTSVDIYLRNDAKWSDGKTISAYDVIYSFEVYSDQKVQSRFYGMFKNFYHFENGEVDPEKTFAVKDSFHLIINFLPDKVISLFDLAFPIIPKHIYEKLNRSEIQTAGINFNPVTSGPYKLKKWERNQFIILEADKNSFLYDKNMIAEVIFKIIPDYNSMLTQLKKGEIDFAEDIRPSDAKQLGNQKNLKLASVKGRQYDYVGWNNIDGKYFSETKKIKPNKFFGDKKVRQALSYAINRKEILDQFLSGFGSLCNSPISEIFVNEYDSSLKGFEYNPEKAKELLKESGWTDKDKNGIIEKDKTEFSFTLNIPSGNPLREFAATVIKNNFKQVGIDVRIEKLEFGVLMDALLNRKIDAWIIAWFIALPIDLKSYWYSDLNQTQMNFVGYQSIEADKVILELEKKHSYKDYINLMKRFQRIISEDQPVTFLYWFDNVVCYNKRIKNITINPFGPIQRIWEWRLEN</sequence>
<dbReference type="PANTHER" id="PTHR30290:SF9">
    <property type="entry name" value="OLIGOPEPTIDE-BINDING PROTEIN APPA"/>
    <property type="match status" value="1"/>
</dbReference>
<proteinExistence type="inferred from homology"/>
<dbReference type="EMBL" id="CP003418">
    <property type="protein sequence ID" value="AFH48095.1"/>
    <property type="molecule type" value="Genomic_DNA"/>
</dbReference>
<dbReference type="InterPro" id="IPR039424">
    <property type="entry name" value="SBP_5"/>
</dbReference>
<dbReference type="PROSITE" id="PS51257">
    <property type="entry name" value="PROKAR_LIPOPROTEIN"/>
    <property type="match status" value="1"/>
</dbReference>
<dbReference type="InterPro" id="IPR030678">
    <property type="entry name" value="Peptide/Ni-bd"/>
</dbReference>
<dbReference type="KEGG" id="ial:IALB_0383"/>